<feature type="domain" description="RecF/RecN/SMC N-terminal" evidence="11">
    <location>
        <begin position="14"/>
        <end position="501"/>
    </location>
</feature>
<dbReference type="GO" id="GO:0043590">
    <property type="term" value="C:bacterial nucleoid"/>
    <property type="evidence" value="ECO:0007669"/>
    <property type="project" value="TreeGrafter"/>
</dbReference>
<dbReference type="InterPro" id="IPR003395">
    <property type="entry name" value="RecF/RecN/SMC_N"/>
</dbReference>
<dbReference type="FunFam" id="3.40.50.300:FF:000356">
    <property type="entry name" value="DNA repair protein RecN"/>
    <property type="match status" value="1"/>
</dbReference>
<dbReference type="GO" id="GO:0006281">
    <property type="term" value="P:DNA repair"/>
    <property type="evidence" value="ECO:0007669"/>
    <property type="project" value="UniProtKB-KW"/>
</dbReference>
<gene>
    <name evidence="12" type="ORF">LV82_02024</name>
</gene>
<dbReference type="OrthoDB" id="9806954at2"/>
<evidence type="ECO:0000256" key="8">
    <source>
        <dbReference type="ARBA" id="ARBA00033408"/>
    </source>
</evidence>
<dbReference type="InterPro" id="IPR004604">
    <property type="entry name" value="DNA_recomb/repair_RecN"/>
</dbReference>
<evidence type="ECO:0000259" key="11">
    <source>
        <dbReference type="Pfam" id="PF02463"/>
    </source>
</evidence>
<dbReference type="Pfam" id="PF02463">
    <property type="entry name" value="SMC_N"/>
    <property type="match status" value="1"/>
</dbReference>
<organism evidence="12 13">
    <name type="scientific">Albidovulum inexpectatum</name>
    <dbReference type="NCBI Taxonomy" id="196587"/>
    <lineage>
        <taxon>Bacteria</taxon>
        <taxon>Pseudomonadati</taxon>
        <taxon>Pseudomonadota</taxon>
        <taxon>Alphaproteobacteria</taxon>
        <taxon>Rhodobacterales</taxon>
        <taxon>Paracoccaceae</taxon>
        <taxon>Albidovulum</taxon>
    </lineage>
</organism>
<feature type="coiled-coil region" evidence="10">
    <location>
        <begin position="339"/>
        <end position="377"/>
    </location>
</feature>
<dbReference type="PANTHER" id="PTHR11059:SF0">
    <property type="entry name" value="DNA REPAIR PROTEIN RECN"/>
    <property type="match status" value="1"/>
</dbReference>
<dbReference type="EMBL" id="PRDS01000006">
    <property type="protein sequence ID" value="PPB80152.1"/>
    <property type="molecule type" value="Genomic_DNA"/>
</dbReference>
<dbReference type="CDD" id="cd03241">
    <property type="entry name" value="ABC_RecN"/>
    <property type="match status" value="2"/>
</dbReference>
<dbReference type="GO" id="GO:0005524">
    <property type="term" value="F:ATP binding"/>
    <property type="evidence" value="ECO:0007669"/>
    <property type="project" value="UniProtKB-KW"/>
</dbReference>
<keyword evidence="10" id="KW-0175">Coiled coil</keyword>
<evidence type="ECO:0000256" key="1">
    <source>
        <dbReference type="ARBA" id="ARBA00003618"/>
    </source>
</evidence>
<dbReference type="RefSeq" id="WP_104071336.1">
    <property type="nucleotide sequence ID" value="NZ_PRDS01000006.1"/>
</dbReference>
<name>A0A2S5JF89_9RHOB</name>
<dbReference type="AlphaFoldDB" id="A0A2S5JF89"/>
<evidence type="ECO:0000256" key="5">
    <source>
        <dbReference type="ARBA" id="ARBA00022763"/>
    </source>
</evidence>
<evidence type="ECO:0000256" key="4">
    <source>
        <dbReference type="ARBA" id="ARBA00022741"/>
    </source>
</evidence>
<keyword evidence="7 9" id="KW-0234">DNA repair</keyword>
<dbReference type="SUPFAM" id="SSF52540">
    <property type="entry name" value="P-loop containing nucleoside triphosphate hydrolases"/>
    <property type="match status" value="2"/>
</dbReference>
<dbReference type="NCBIfam" id="TIGR00634">
    <property type="entry name" value="recN"/>
    <property type="match status" value="1"/>
</dbReference>
<dbReference type="PIRSF" id="PIRSF003128">
    <property type="entry name" value="RecN"/>
    <property type="match status" value="1"/>
</dbReference>
<evidence type="ECO:0000256" key="2">
    <source>
        <dbReference type="ARBA" id="ARBA00009441"/>
    </source>
</evidence>
<feature type="coiled-coil region" evidence="10">
    <location>
        <begin position="164"/>
        <end position="191"/>
    </location>
</feature>
<evidence type="ECO:0000256" key="3">
    <source>
        <dbReference type="ARBA" id="ARBA00021315"/>
    </source>
</evidence>
<comment type="similarity">
    <text evidence="2 9">Belongs to the RecN family.</text>
</comment>
<protein>
    <recommendedName>
        <fullName evidence="3 9">DNA repair protein RecN</fullName>
    </recommendedName>
    <alternativeName>
        <fullName evidence="8 9">Recombination protein N</fullName>
    </alternativeName>
</protein>
<keyword evidence="4" id="KW-0547">Nucleotide-binding</keyword>
<evidence type="ECO:0000256" key="7">
    <source>
        <dbReference type="ARBA" id="ARBA00023204"/>
    </source>
</evidence>
<keyword evidence="6" id="KW-0067">ATP-binding</keyword>
<evidence type="ECO:0000313" key="12">
    <source>
        <dbReference type="EMBL" id="PPB80152.1"/>
    </source>
</evidence>
<keyword evidence="13" id="KW-1185">Reference proteome</keyword>
<dbReference type="Proteomes" id="UP000239736">
    <property type="component" value="Unassembled WGS sequence"/>
</dbReference>
<sequence length="547" mass="59114">MLRALEIRDMLIVDRLELEFQPGLNVLTGETGAGKSILLDCLGFVLGWRGRAELVRSGASQGEVTAVFDLPADHPARSILAEAGLDAADELILRRVNTADGRKTAWINDRRSSGEVLRALSETLVELHGQHDDRGLLNPRGHRQLLDAFGGLDTAPVRAAWNARAQARKALEEAEAAIAALRAEEDFLRHAVQELDRLAPQPGEEAELDSRRRAMQAGQRIREDIARAAQAMGEEGAERLLTDAVRWLEGVADRAEGALNEPLAALDRAITELGEALSGVEHCLRDLTFDPREMEAVEERLFAIRGLARKHGVLPDDLAAHADTLRARLAVIDSGEERLGDLSRALVEAEASYDAAARELSRARKDAAARLDAAIAEELAPLKLDRAHFTTRITETDPGPDGMDQVEFTVATNPGAPSGPLSRIASGGELSRFLLALKVVLARGGDTLTMIFDEIDRGVGGATADAVGRRLERLAENAQILVVTHSPQVAARGAHHWRVEKRVTDGMTTSTVVALDSQARIDELARMLSGDTITEAARQAARALLNA</sequence>
<reference evidence="12 13" key="1">
    <citation type="submission" date="2018-01" db="EMBL/GenBank/DDBJ databases">
        <title>Genomic Encyclopedia of Archaeal and Bacterial Type Strains, Phase II (KMG-II): from individual species to whole genera.</title>
        <authorList>
            <person name="Goeker M."/>
        </authorList>
    </citation>
    <scope>NUCLEOTIDE SEQUENCE [LARGE SCALE GENOMIC DNA]</scope>
    <source>
        <strain evidence="12 13">DSM 12048</strain>
    </source>
</reference>
<dbReference type="InterPro" id="IPR027417">
    <property type="entry name" value="P-loop_NTPase"/>
</dbReference>
<dbReference type="GO" id="GO:0006310">
    <property type="term" value="P:DNA recombination"/>
    <property type="evidence" value="ECO:0007669"/>
    <property type="project" value="InterPro"/>
</dbReference>
<dbReference type="PANTHER" id="PTHR11059">
    <property type="entry name" value="DNA REPAIR PROTEIN RECN"/>
    <property type="match status" value="1"/>
</dbReference>
<evidence type="ECO:0000313" key="13">
    <source>
        <dbReference type="Proteomes" id="UP000239736"/>
    </source>
</evidence>
<evidence type="ECO:0000256" key="10">
    <source>
        <dbReference type="SAM" id="Coils"/>
    </source>
</evidence>
<dbReference type="GO" id="GO:0009432">
    <property type="term" value="P:SOS response"/>
    <property type="evidence" value="ECO:0007669"/>
    <property type="project" value="TreeGrafter"/>
</dbReference>
<keyword evidence="5 9" id="KW-0227">DNA damage</keyword>
<evidence type="ECO:0000256" key="6">
    <source>
        <dbReference type="ARBA" id="ARBA00022840"/>
    </source>
</evidence>
<proteinExistence type="inferred from homology"/>
<comment type="function">
    <text evidence="1 9">May be involved in recombinational repair of damaged DNA.</text>
</comment>
<dbReference type="Gene3D" id="3.40.50.300">
    <property type="entry name" value="P-loop containing nucleotide triphosphate hydrolases"/>
    <property type="match status" value="2"/>
</dbReference>
<accession>A0A2S5JF89</accession>
<evidence type="ECO:0000256" key="9">
    <source>
        <dbReference type="PIRNR" id="PIRNR003128"/>
    </source>
</evidence>
<comment type="caution">
    <text evidence="12">The sequence shown here is derived from an EMBL/GenBank/DDBJ whole genome shotgun (WGS) entry which is preliminary data.</text>
</comment>